<keyword evidence="4 5" id="KW-0539">Nucleus</keyword>
<reference evidence="9" key="1">
    <citation type="journal article" date="2023" name="Mol. Phylogenet. Evol.">
        <title>Genome-scale phylogeny and comparative genomics of the fungal order Sordariales.</title>
        <authorList>
            <person name="Hensen N."/>
            <person name="Bonometti L."/>
            <person name="Westerberg I."/>
            <person name="Brannstrom I.O."/>
            <person name="Guillou S."/>
            <person name="Cros-Aarteil S."/>
            <person name="Calhoun S."/>
            <person name="Haridas S."/>
            <person name="Kuo A."/>
            <person name="Mondo S."/>
            <person name="Pangilinan J."/>
            <person name="Riley R."/>
            <person name="LaButti K."/>
            <person name="Andreopoulos B."/>
            <person name="Lipzen A."/>
            <person name="Chen C."/>
            <person name="Yan M."/>
            <person name="Daum C."/>
            <person name="Ng V."/>
            <person name="Clum A."/>
            <person name="Steindorff A."/>
            <person name="Ohm R.A."/>
            <person name="Martin F."/>
            <person name="Silar P."/>
            <person name="Natvig D.O."/>
            <person name="Lalanne C."/>
            <person name="Gautier V."/>
            <person name="Ament-Velasquez S.L."/>
            <person name="Kruys A."/>
            <person name="Hutchinson M.I."/>
            <person name="Powell A.J."/>
            <person name="Barry K."/>
            <person name="Miller A.N."/>
            <person name="Grigoriev I.V."/>
            <person name="Debuchy R."/>
            <person name="Gladieux P."/>
            <person name="Hiltunen Thoren M."/>
            <person name="Johannesson H."/>
        </authorList>
    </citation>
    <scope>NUCLEOTIDE SEQUENCE</scope>
    <source>
        <strain evidence="9">CBS 508.74</strain>
    </source>
</reference>
<evidence type="ECO:0000256" key="6">
    <source>
        <dbReference type="RuleBase" id="RU000682"/>
    </source>
</evidence>
<feature type="compositionally biased region" description="Polar residues" evidence="7">
    <location>
        <begin position="446"/>
        <end position="455"/>
    </location>
</feature>
<feature type="compositionally biased region" description="Polar residues" evidence="7">
    <location>
        <begin position="510"/>
        <end position="534"/>
    </location>
</feature>
<dbReference type="Gene3D" id="1.10.10.60">
    <property type="entry name" value="Homeodomain-like"/>
    <property type="match status" value="1"/>
</dbReference>
<evidence type="ECO:0000256" key="4">
    <source>
        <dbReference type="ARBA" id="ARBA00023242"/>
    </source>
</evidence>
<proteinExistence type="predicted"/>
<dbReference type="PANTHER" id="PTHR24208:SF166">
    <property type="entry name" value="LIM HOMEOBOX TRANSCRIPTION FACTOR 1 ALPHA, ISOFORM B"/>
    <property type="match status" value="1"/>
</dbReference>
<feature type="region of interest" description="Disordered" evidence="7">
    <location>
        <begin position="486"/>
        <end position="536"/>
    </location>
</feature>
<feature type="region of interest" description="Disordered" evidence="7">
    <location>
        <begin position="643"/>
        <end position="698"/>
    </location>
</feature>
<protein>
    <recommendedName>
        <fullName evidence="8">Homeobox domain-containing protein</fullName>
    </recommendedName>
</protein>
<keyword evidence="10" id="KW-1185">Reference proteome</keyword>
<dbReference type="PROSITE" id="PS50071">
    <property type="entry name" value="HOMEOBOX_2"/>
    <property type="match status" value="1"/>
</dbReference>
<dbReference type="GO" id="GO:0005634">
    <property type="term" value="C:nucleus"/>
    <property type="evidence" value="ECO:0007669"/>
    <property type="project" value="UniProtKB-SubCell"/>
</dbReference>
<feature type="compositionally biased region" description="Low complexity" evidence="7">
    <location>
        <begin position="152"/>
        <end position="163"/>
    </location>
</feature>
<feature type="region of interest" description="Disordered" evidence="7">
    <location>
        <begin position="41"/>
        <end position="222"/>
    </location>
</feature>
<gene>
    <name evidence="9" type="ORF">N656DRAFT_713141</name>
</gene>
<evidence type="ECO:0000256" key="2">
    <source>
        <dbReference type="ARBA" id="ARBA00023125"/>
    </source>
</evidence>
<dbReference type="RefSeq" id="XP_064668239.1">
    <property type="nucleotide sequence ID" value="XM_064811872.1"/>
</dbReference>
<dbReference type="Pfam" id="PF00046">
    <property type="entry name" value="Homeodomain"/>
    <property type="match status" value="1"/>
</dbReference>
<comment type="caution">
    <text evidence="9">The sequence shown here is derived from an EMBL/GenBank/DDBJ whole genome shotgun (WGS) entry which is preliminary data.</text>
</comment>
<organism evidence="9 10">
    <name type="scientific">Canariomyces notabilis</name>
    <dbReference type="NCBI Taxonomy" id="2074819"/>
    <lineage>
        <taxon>Eukaryota</taxon>
        <taxon>Fungi</taxon>
        <taxon>Dikarya</taxon>
        <taxon>Ascomycota</taxon>
        <taxon>Pezizomycotina</taxon>
        <taxon>Sordariomycetes</taxon>
        <taxon>Sordariomycetidae</taxon>
        <taxon>Sordariales</taxon>
        <taxon>Chaetomiaceae</taxon>
        <taxon>Canariomyces</taxon>
    </lineage>
</organism>
<name>A0AAN6TAW0_9PEZI</name>
<keyword evidence="2 5" id="KW-0238">DNA-binding</keyword>
<evidence type="ECO:0000256" key="1">
    <source>
        <dbReference type="ARBA" id="ARBA00004123"/>
    </source>
</evidence>
<feature type="region of interest" description="Disordered" evidence="7">
    <location>
        <begin position="372"/>
        <end position="455"/>
    </location>
</feature>
<feature type="compositionally biased region" description="Low complexity" evidence="7">
    <location>
        <begin position="427"/>
        <end position="437"/>
    </location>
</feature>
<dbReference type="SUPFAM" id="SSF46689">
    <property type="entry name" value="Homeodomain-like"/>
    <property type="match status" value="1"/>
</dbReference>
<dbReference type="PANTHER" id="PTHR24208">
    <property type="entry name" value="LIM/HOMEOBOX PROTEIN LHX"/>
    <property type="match status" value="1"/>
</dbReference>
<feature type="domain" description="Homeobox" evidence="8">
    <location>
        <begin position="218"/>
        <end position="279"/>
    </location>
</feature>
<dbReference type="InterPro" id="IPR001356">
    <property type="entry name" value="HD"/>
</dbReference>
<keyword evidence="3 5" id="KW-0371">Homeobox</keyword>
<feature type="compositionally biased region" description="Basic and acidic residues" evidence="7">
    <location>
        <begin position="92"/>
        <end position="106"/>
    </location>
</feature>
<dbReference type="GO" id="GO:0000977">
    <property type="term" value="F:RNA polymerase II transcription regulatory region sequence-specific DNA binding"/>
    <property type="evidence" value="ECO:0007669"/>
    <property type="project" value="TreeGrafter"/>
</dbReference>
<reference evidence="9" key="2">
    <citation type="submission" date="2023-05" db="EMBL/GenBank/DDBJ databases">
        <authorList>
            <consortium name="Lawrence Berkeley National Laboratory"/>
            <person name="Steindorff A."/>
            <person name="Hensen N."/>
            <person name="Bonometti L."/>
            <person name="Westerberg I."/>
            <person name="Brannstrom I.O."/>
            <person name="Guillou S."/>
            <person name="Cros-Aarteil S."/>
            <person name="Calhoun S."/>
            <person name="Haridas S."/>
            <person name="Kuo A."/>
            <person name="Mondo S."/>
            <person name="Pangilinan J."/>
            <person name="Riley R."/>
            <person name="Labutti K."/>
            <person name="Andreopoulos B."/>
            <person name="Lipzen A."/>
            <person name="Chen C."/>
            <person name="Yanf M."/>
            <person name="Daum C."/>
            <person name="Ng V."/>
            <person name="Clum A."/>
            <person name="Ohm R."/>
            <person name="Martin F."/>
            <person name="Silar P."/>
            <person name="Natvig D."/>
            <person name="Lalanne C."/>
            <person name="Gautier V."/>
            <person name="Ament-Velasquez S.L."/>
            <person name="Kruys A."/>
            <person name="Hutchinson M.I."/>
            <person name="Powell A.J."/>
            <person name="Barry K."/>
            <person name="Miller A.N."/>
            <person name="Grigoriev I.V."/>
            <person name="Debuchy R."/>
            <person name="Gladieux P."/>
            <person name="Thoren M.H."/>
            <person name="Johannesson H."/>
        </authorList>
    </citation>
    <scope>NUCLEOTIDE SEQUENCE</scope>
    <source>
        <strain evidence="9">CBS 508.74</strain>
    </source>
</reference>
<dbReference type="GeneID" id="89935997"/>
<dbReference type="AlphaFoldDB" id="A0AAN6TAW0"/>
<dbReference type="Proteomes" id="UP001302812">
    <property type="component" value="Unassembled WGS sequence"/>
</dbReference>
<evidence type="ECO:0000313" key="10">
    <source>
        <dbReference type="Proteomes" id="UP001302812"/>
    </source>
</evidence>
<sequence>MLVTRQSATEPSPWSISKFETTFRKSAESLRMSNTFDSVTQSDWQGQYSFLPPGDSAIFPQPYGHVANSTDSTESQAQPRNVPAPSNPLDIEAPKTERSPLGHRLDPLGLRPPKQPSPIPEQPENQGEQYAQKAAESTHEESLASTETPGMSLGSNPLSSVSSAGQVSEAAPSQAGNDGQTLVKEEEEEVVEDEEMVEGEGEGETQPPPQTAAERTAQRRKMKRFRLTHQQTRFLMSEFAKQPHPDAAHRERLSREIPGLSPRQVQVWFQNRRAKIKRLTADDRERMIKMRAVPEDFDSLGALHSPYGALHGLGTPITSPVDLGASSYADHMMRPLMVDVRRPDGDDHLSPTGLSPAFGSIGFNPSAGLSTPDILSPLSPTSTDRYSYSSHHSTAPLSAGPRTSNPFARQSSLDSGIQLHGHHSRQQIRPLQPLQLRDTMSRSRSDTLQSPLRSSMSWNRDSIDYTTYHGGNSSPQIGSRHNSLYQQDQVGGTSGSGLGGYDSSNYSGSTVQSPTHLSYPNFQSSSLQANQQRNSRLRAASASLPLGLDLRTQFRSAIGSGSLQSATHSPGPRTASTPQLGGVSSSYTASFPSAPLTAPVDFSLPRTPGFRSSGADYSMPQMSAPIAPPNDFSHAFQTRTPMRDSFGASALGLGHQGQNSGDRGEDFSQDPLGMKRKRSYPGTSSATTAGSGGYGTTS</sequence>
<evidence type="ECO:0000259" key="8">
    <source>
        <dbReference type="PROSITE" id="PS50071"/>
    </source>
</evidence>
<feature type="region of interest" description="Disordered" evidence="7">
    <location>
        <begin position="561"/>
        <end position="586"/>
    </location>
</feature>
<dbReference type="SMART" id="SM00389">
    <property type="entry name" value="HOX"/>
    <property type="match status" value="1"/>
</dbReference>
<evidence type="ECO:0000313" key="9">
    <source>
        <dbReference type="EMBL" id="KAK4110669.1"/>
    </source>
</evidence>
<dbReference type="EMBL" id="MU853349">
    <property type="protein sequence ID" value="KAK4110669.1"/>
    <property type="molecule type" value="Genomic_DNA"/>
</dbReference>
<accession>A0AAN6TAW0</accession>
<comment type="subcellular location">
    <subcellularLocation>
        <location evidence="1 5 6">Nucleus</location>
    </subcellularLocation>
</comment>
<feature type="compositionally biased region" description="Polar residues" evidence="7">
    <location>
        <begin position="378"/>
        <end position="415"/>
    </location>
</feature>
<feature type="compositionally biased region" description="Low complexity" evidence="7">
    <location>
        <begin position="680"/>
        <end position="689"/>
    </location>
</feature>
<evidence type="ECO:0000256" key="7">
    <source>
        <dbReference type="SAM" id="MobiDB-lite"/>
    </source>
</evidence>
<dbReference type="GO" id="GO:0000981">
    <property type="term" value="F:DNA-binding transcription factor activity, RNA polymerase II-specific"/>
    <property type="evidence" value="ECO:0007669"/>
    <property type="project" value="TreeGrafter"/>
</dbReference>
<evidence type="ECO:0000256" key="5">
    <source>
        <dbReference type="PROSITE-ProRule" id="PRU00108"/>
    </source>
</evidence>
<dbReference type="CDD" id="cd00086">
    <property type="entry name" value="homeodomain"/>
    <property type="match status" value="1"/>
</dbReference>
<evidence type="ECO:0000256" key="3">
    <source>
        <dbReference type="ARBA" id="ARBA00023155"/>
    </source>
</evidence>
<feature type="DNA-binding region" description="Homeobox" evidence="5">
    <location>
        <begin position="220"/>
        <end position="280"/>
    </location>
</feature>
<dbReference type="InterPro" id="IPR050453">
    <property type="entry name" value="LIM_Homeobox_TF"/>
</dbReference>
<dbReference type="InterPro" id="IPR009057">
    <property type="entry name" value="Homeodomain-like_sf"/>
</dbReference>
<feature type="compositionally biased region" description="Acidic residues" evidence="7">
    <location>
        <begin position="185"/>
        <end position="203"/>
    </location>
</feature>
<feature type="compositionally biased region" description="Polar residues" evidence="7">
    <location>
        <begin position="67"/>
        <end position="79"/>
    </location>
</feature>